<dbReference type="EMBL" id="JBEWZH010000001">
    <property type="protein sequence ID" value="MFL0160810.1"/>
    <property type="molecule type" value="Genomic_DNA"/>
</dbReference>
<keyword evidence="1 2" id="KW-0732">Signal</keyword>
<evidence type="ECO:0000256" key="2">
    <source>
        <dbReference type="SAM" id="SignalP"/>
    </source>
</evidence>
<dbReference type="InterPro" id="IPR049712">
    <property type="entry name" value="Poly_export"/>
</dbReference>
<organism evidence="5 6">
    <name type="scientific">Aquirufa salirivi</name>
    <dbReference type="NCBI Taxonomy" id="3104729"/>
    <lineage>
        <taxon>Bacteria</taxon>
        <taxon>Pseudomonadati</taxon>
        <taxon>Bacteroidota</taxon>
        <taxon>Cytophagia</taxon>
        <taxon>Cytophagales</taxon>
        <taxon>Flectobacillaceae</taxon>
        <taxon>Aquirufa</taxon>
    </lineage>
</organism>
<sequence>MKSNSFSSKILSACFLLFFLSFLPVSGQDLNTLSQKNLSAIKASQISDAEIQKIKSQVESSNMGLEDLKNSALERGLPSEEFDLIRQRIEGQKNNNQQNSNEKLIENSAKIEAPSAKNNTEIDPLIFGSELFLQKSNFMANSSLASPYNYEIGPNDVLKIMLYGIQEFSTEQRVTKEGNITIPNIGLVKISGLTMEAAQSKIKQQMEKNIYKSLKTNESKLSVTLSNIRTIHITIIGANNSGTFNVSSLTTVFNALNIAGGPSRIGTYRNIELIRNNKLLRTIDLYHFLINGDQSDNVGLKENDVIRIPPFKDRIEIKGFVKRPGIFEIKAQETFNDLLNYSGGFDDFAYQASVQVIKKNDEEFLIQDLIKNEYSSFHPEGGSTFIISKILNRFKNRIKIGGAVFRPDSYELKEGLRIKTLIEKSGGLKEDAYLYGAHLFRNKADLTKEIININLKKVLEDDQKENILLQREDSIHVTSIFDLKDKLKVSVQGEVHKPGSFMYYEGITIKDLIRLAGGTTYKANSKIEIARSLNKGGPLTDKSLESKTQILNSEIDANLNVVEGFENFQLEPFDFISITKNQNFNDVEQIKLTGQIRFTGTYSLASKTERISDLIQRSGGVLPSAFLKGAYLIRHENKKNYFDSDNNSAYLDSLEKIKFEGSIKSLDGYAQINTTKKINYLALELDKILMKPGSTFDVILKDGDELVVPKINNQVRISGAVFQETIIPFENGLNIKKCISSAGGVTDKSIRGKAYVIYANGRSKQIKRFGFFRFNPVIEPGCQVVVPVLTQPKANVLVTILQYTGMIAQIGTTLLTISLLSK</sequence>
<feature type="domain" description="Soluble ligand binding" evidence="4">
    <location>
        <begin position="316"/>
        <end position="361"/>
    </location>
</feature>
<feature type="domain" description="Soluble ligand binding" evidence="4">
    <location>
        <begin position="488"/>
        <end position="539"/>
    </location>
</feature>
<keyword evidence="6" id="KW-1185">Reference proteome</keyword>
<dbReference type="InterPro" id="IPR019554">
    <property type="entry name" value="Soluble_ligand-bd"/>
</dbReference>
<protein>
    <submittedName>
        <fullName evidence="5">SLBB domain-containing protein</fullName>
    </submittedName>
</protein>
<evidence type="ECO:0000313" key="5">
    <source>
        <dbReference type="EMBL" id="MFL0160810.1"/>
    </source>
</evidence>
<dbReference type="Proteomes" id="UP001623558">
    <property type="component" value="Unassembled WGS sequence"/>
</dbReference>
<feature type="domain" description="Polysaccharide export protein N-terminal" evidence="3">
    <location>
        <begin position="145"/>
        <end position="212"/>
    </location>
</feature>
<comment type="caution">
    <text evidence="5">The sequence shown here is derived from an EMBL/GenBank/DDBJ whole genome shotgun (WGS) entry which is preliminary data.</text>
</comment>
<evidence type="ECO:0000313" key="6">
    <source>
        <dbReference type="Proteomes" id="UP001623558"/>
    </source>
</evidence>
<feature type="chain" id="PRO_5046835134" evidence="2">
    <location>
        <begin position="28"/>
        <end position="822"/>
    </location>
</feature>
<proteinExistence type="predicted"/>
<evidence type="ECO:0000259" key="4">
    <source>
        <dbReference type="Pfam" id="PF10531"/>
    </source>
</evidence>
<evidence type="ECO:0000259" key="3">
    <source>
        <dbReference type="Pfam" id="PF02563"/>
    </source>
</evidence>
<dbReference type="Gene3D" id="3.10.560.10">
    <property type="entry name" value="Outer membrane lipoprotein wza domain like"/>
    <property type="match status" value="6"/>
</dbReference>
<feature type="domain" description="Soluble ligand binding" evidence="4">
    <location>
        <begin position="398"/>
        <end position="441"/>
    </location>
</feature>
<dbReference type="RefSeq" id="WP_406749260.1">
    <property type="nucleotide sequence ID" value="NZ_JBEWZH010000001.1"/>
</dbReference>
<feature type="domain" description="Soluble ligand binding" evidence="4">
    <location>
        <begin position="715"/>
        <end position="757"/>
    </location>
</feature>
<dbReference type="PANTHER" id="PTHR33619:SF3">
    <property type="entry name" value="POLYSACCHARIDE EXPORT PROTEIN GFCE-RELATED"/>
    <property type="match status" value="1"/>
</dbReference>
<dbReference type="Pfam" id="PF02563">
    <property type="entry name" value="Poly_export"/>
    <property type="match status" value="1"/>
</dbReference>
<dbReference type="InterPro" id="IPR003715">
    <property type="entry name" value="Poly_export_N"/>
</dbReference>
<evidence type="ECO:0000256" key="1">
    <source>
        <dbReference type="ARBA" id="ARBA00022729"/>
    </source>
</evidence>
<gene>
    <name evidence="5" type="ORF">U0R11_00245</name>
</gene>
<reference evidence="5 6" key="1">
    <citation type="submission" date="2024-07" db="EMBL/GenBank/DDBJ databases">
        <authorList>
            <person name="Pitt A."/>
            <person name="Hahn M.W."/>
        </authorList>
    </citation>
    <scope>NUCLEOTIDE SEQUENCE [LARGE SCALE GENOMIC DNA]</scope>
    <source>
        <strain evidence="5 6">1-SAACH-A3</strain>
    </source>
</reference>
<name>A0ABW8RST2_9BACT</name>
<feature type="signal peptide" evidence="2">
    <location>
        <begin position="1"/>
        <end position="27"/>
    </location>
</feature>
<dbReference type="PANTHER" id="PTHR33619">
    <property type="entry name" value="POLYSACCHARIDE EXPORT PROTEIN GFCE-RELATED"/>
    <property type="match status" value="1"/>
</dbReference>
<dbReference type="Pfam" id="PF10531">
    <property type="entry name" value="SLBB"/>
    <property type="match status" value="4"/>
</dbReference>
<accession>A0ABW8RST2</accession>
<dbReference type="Gene3D" id="3.30.1950.10">
    <property type="entry name" value="wza like domain"/>
    <property type="match status" value="1"/>
</dbReference>